<proteinExistence type="predicted"/>
<protein>
    <submittedName>
        <fullName evidence="1">DnaJ</fullName>
    </submittedName>
</protein>
<accession>A0A8S5NCE2</accession>
<sequence>MNTLSSTIRYVTKVLQSCKTEEQLDNSMNWAVAVIATKAQESKKQPVDTRGKSRKRLIPPRVVACRMCAGIGYHADMECEQCEGSGRVIVCSDVETFVTAYKPKDNEG</sequence>
<name>A0A8S5NCE2_9CAUD</name>
<evidence type="ECO:0000313" key="1">
    <source>
        <dbReference type="EMBL" id="DAD92297.1"/>
    </source>
</evidence>
<dbReference type="EMBL" id="BK015132">
    <property type="protein sequence ID" value="DAD92297.1"/>
    <property type="molecule type" value="Genomic_DNA"/>
</dbReference>
<organism evidence="1">
    <name type="scientific">Myoviridae sp. ct9MV2</name>
    <dbReference type="NCBI Taxonomy" id="2826625"/>
    <lineage>
        <taxon>Viruses</taxon>
        <taxon>Duplodnaviria</taxon>
        <taxon>Heunggongvirae</taxon>
        <taxon>Uroviricota</taxon>
        <taxon>Caudoviricetes</taxon>
    </lineage>
</organism>
<reference evidence="1" key="1">
    <citation type="journal article" date="2021" name="Proc. Natl. Acad. Sci. U.S.A.">
        <title>A Catalog of Tens of Thousands of Viruses from Human Metagenomes Reveals Hidden Associations with Chronic Diseases.</title>
        <authorList>
            <person name="Tisza M.J."/>
            <person name="Buck C.B."/>
        </authorList>
    </citation>
    <scope>NUCLEOTIDE SEQUENCE</scope>
    <source>
        <strain evidence="1">Ct9MV2</strain>
    </source>
</reference>
<dbReference type="SUPFAM" id="SSF57938">
    <property type="entry name" value="DnaJ/Hsp40 cysteine-rich domain"/>
    <property type="match status" value="1"/>
</dbReference>
<dbReference type="InterPro" id="IPR036410">
    <property type="entry name" value="HSP_DnaJ_Cys-rich_dom_sf"/>
</dbReference>